<dbReference type="PRINTS" id="PR00944">
    <property type="entry name" value="CUEXPORT"/>
</dbReference>
<dbReference type="InterPro" id="IPR000428">
    <property type="entry name" value="Cu-bd"/>
</dbReference>
<dbReference type="Pfam" id="PF00403">
    <property type="entry name" value="HMA"/>
    <property type="match status" value="1"/>
</dbReference>
<evidence type="ECO:0000256" key="1">
    <source>
        <dbReference type="ARBA" id="ARBA00022723"/>
    </source>
</evidence>
<keyword evidence="1" id="KW-0479">Metal-binding</keyword>
<reference evidence="3 4" key="1">
    <citation type="submission" date="2023-07" db="EMBL/GenBank/DDBJ databases">
        <authorList>
            <person name="Girao M."/>
            <person name="Carvalho M.F."/>
        </authorList>
    </citation>
    <scope>NUCLEOTIDE SEQUENCE [LARGE SCALE GENOMIC DNA]</scope>
    <source>
        <strain evidence="3 4">YIM65754</strain>
    </source>
</reference>
<dbReference type="Proteomes" id="UP001336020">
    <property type="component" value="Unassembled WGS sequence"/>
</dbReference>
<dbReference type="InterPro" id="IPR036163">
    <property type="entry name" value="HMA_dom_sf"/>
</dbReference>
<keyword evidence="4" id="KW-1185">Reference proteome</keyword>
<dbReference type="InterPro" id="IPR006121">
    <property type="entry name" value="HMA_dom"/>
</dbReference>
<evidence type="ECO:0000313" key="3">
    <source>
        <dbReference type="EMBL" id="MEE2057921.1"/>
    </source>
</evidence>
<accession>A0ABU7L8Q3</accession>
<protein>
    <submittedName>
        <fullName evidence="3">Heavy metal-associated domain-containing protein</fullName>
    </submittedName>
</protein>
<dbReference type="PROSITE" id="PS01047">
    <property type="entry name" value="HMA_1"/>
    <property type="match status" value="1"/>
</dbReference>
<dbReference type="InterPro" id="IPR017969">
    <property type="entry name" value="Heavy-metal-associated_CS"/>
</dbReference>
<organism evidence="3 4">
    <name type="scientific">Rhodococcus artemisiae</name>
    <dbReference type="NCBI Taxonomy" id="714159"/>
    <lineage>
        <taxon>Bacteria</taxon>
        <taxon>Bacillati</taxon>
        <taxon>Actinomycetota</taxon>
        <taxon>Actinomycetes</taxon>
        <taxon>Mycobacteriales</taxon>
        <taxon>Nocardiaceae</taxon>
        <taxon>Rhodococcus</taxon>
    </lineage>
</organism>
<dbReference type="PROSITE" id="PS50846">
    <property type="entry name" value="HMA_2"/>
    <property type="match status" value="1"/>
</dbReference>
<evidence type="ECO:0000313" key="4">
    <source>
        <dbReference type="Proteomes" id="UP001336020"/>
    </source>
</evidence>
<name>A0ABU7L8Q3_9NOCA</name>
<dbReference type="RefSeq" id="WP_330133165.1">
    <property type="nucleotide sequence ID" value="NZ_JAUTXY010000004.1"/>
</dbReference>
<dbReference type="SUPFAM" id="SSF55008">
    <property type="entry name" value="HMA, heavy metal-associated domain"/>
    <property type="match status" value="1"/>
</dbReference>
<proteinExistence type="predicted"/>
<dbReference type="CDD" id="cd00371">
    <property type="entry name" value="HMA"/>
    <property type="match status" value="1"/>
</dbReference>
<sequence>MSTTTITVTGMTCGHCVSSVREEISEIPGVTGVNVDLESGRVDIESNTEIDSAAIATAVDEAGYKIAD</sequence>
<feature type="domain" description="HMA" evidence="2">
    <location>
        <begin position="2"/>
        <end position="67"/>
    </location>
</feature>
<dbReference type="Gene3D" id="3.30.70.100">
    <property type="match status" value="1"/>
</dbReference>
<evidence type="ECO:0000259" key="2">
    <source>
        <dbReference type="PROSITE" id="PS50846"/>
    </source>
</evidence>
<gene>
    <name evidence="3" type="ORF">Q7514_10345</name>
</gene>
<comment type="caution">
    <text evidence="3">The sequence shown here is derived from an EMBL/GenBank/DDBJ whole genome shotgun (WGS) entry which is preliminary data.</text>
</comment>
<dbReference type="EMBL" id="JAUTXY010000004">
    <property type="protein sequence ID" value="MEE2057921.1"/>
    <property type="molecule type" value="Genomic_DNA"/>
</dbReference>